<dbReference type="OrthoDB" id="5804959at2759"/>
<gene>
    <name evidence="8" type="ORF">EB796_002495</name>
</gene>
<keyword evidence="6" id="KW-0732">Signal</keyword>
<dbReference type="InterPro" id="IPR050350">
    <property type="entry name" value="Compl-Cell_Adhes-Reg"/>
</dbReference>
<dbReference type="Gene3D" id="2.10.70.10">
    <property type="entry name" value="Complement Module, domain 1"/>
    <property type="match status" value="3"/>
</dbReference>
<evidence type="ECO:0000256" key="3">
    <source>
        <dbReference type="ARBA" id="ARBA00023157"/>
    </source>
</evidence>
<keyword evidence="2" id="KW-0677">Repeat</keyword>
<evidence type="ECO:0000256" key="1">
    <source>
        <dbReference type="ARBA" id="ARBA00022659"/>
    </source>
</evidence>
<protein>
    <submittedName>
        <fullName evidence="8">CSMD2</fullName>
    </submittedName>
</protein>
<evidence type="ECO:0000256" key="6">
    <source>
        <dbReference type="SAM" id="SignalP"/>
    </source>
</evidence>
<proteinExistence type="predicted"/>
<evidence type="ECO:0000256" key="5">
    <source>
        <dbReference type="PROSITE-ProRule" id="PRU00302"/>
    </source>
</evidence>
<feature type="domain" description="Sushi" evidence="7">
    <location>
        <begin position="4"/>
        <end position="77"/>
    </location>
</feature>
<name>A0A7J7KM22_BUGNE</name>
<evidence type="ECO:0000313" key="9">
    <source>
        <dbReference type="Proteomes" id="UP000593567"/>
    </source>
</evidence>
<evidence type="ECO:0000256" key="2">
    <source>
        <dbReference type="ARBA" id="ARBA00022737"/>
    </source>
</evidence>
<accession>A0A7J7KM22</accession>
<dbReference type="AlphaFoldDB" id="A0A7J7KM22"/>
<feature type="signal peptide" evidence="6">
    <location>
        <begin position="1"/>
        <end position="22"/>
    </location>
</feature>
<dbReference type="Gene3D" id="2.20.28.230">
    <property type="match status" value="1"/>
</dbReference>
<dbReference type="PANTHER" id="PTHR19325">
    <property type="entry name" value="COMPLEMENT COMPONENT-RELATED SUSHI DOMAIN-CONTAINING"/>
    <property type="match status" value="1"/>
</dbReference>
<dbReference type="CDD" id="cd00033">
    <property type="entry name" value="CCP"/>
    <property type="match status" value="2"/>
</dbReference>
<dbReference type="InterPro" id="IPR035976">
    <property type="entry name" value="Sushi/SCR/CCP_sf"/>
</dbReference>
<dbReference type="InterPro" id="IPR000436">
    <property type="entry name" value="Sushi_SCR_CCP_dom"/>
</dbReference>
<keyword evidence="9" id="KW-1185">Reference proteome</keyword>
<feature type="chain" id="PRO_5029762921" evidence="6">
    <location>
        <begin position="23"/>
        <end position="388"/>
    </location>
</feature>
<reference evidence="8" key="1">
    <citation type="submission" date="2020-06" db="EMBL/GenBank/DDBJ databases">
        <title>Draft genome of Bugula neritina, a colonial animal packing powerful symbionts and potential medicines.</title>
        <authorList>
            <person name="Rayko M."/>
        </authorList>
    </citation>
    <scope>NUCLEOTIDE SEQUENCE [LARGE SCALE GENOMIC DNA]</scope>
    <source>
        <strain evidence="8">Kwan_BN1</strain>
    </source>
</reference>
<dbReference type="SUPFAM" id="SSF57535">
    <property type="entry name" value="Complement control module/SCR domain"/>
    <property type="match status" value="2"/>
</dbReference>
<keyword evidence="3" id="KW-1015">Disulfide bond</keyword>
<dbReference type="SMART" id="SM00032">
    <property type="entry name" value="CCP"/>
    <property type="match status" value="2"/>
</dbReference>
<feature type="domain" description="Sushi" evidence="7">
    <location>
        <begin position="169"/>
        <end position="230"/>
    </location>
</feature>
<dbReference type="Pfam" id="PF00084">
    <property type="entry name" value="Sushi"/>
    <property type="match status" value="1"/>
</dbReference>
<dbReference type="EMBL" id="VXIV02000293">
    <property type="protein sequence ID" value="KAF6039197.1"/>
    <property type="molecule type" value="Genomic_DNA"/>
</dbReference>
<organism evidence="8 9">
    <name type="scientific">Bugula neritina</name>
    <name type="common">Brown bryozoan</name>
    <name type="synonym">Sertularia neritina</name>
    <dbReference type="NCBI Taxonomy" id="10212"/>
    <lineage>
        <taxon>Eukaryota</taxon>
        <taxon>Metazoa</taxon>
        <taxon>Spiralia</taxon>
        <taxon>Lophotrochozoa</taxon>
        <taxon>Bryozoa</taxon>
        <taxon>Gymnolaemata</taxon>
        <taxon>Cheilostomatida</taxon>
        <taxon>Flustrina</taxon>
        <taxon>Buguloidea</taxon>
        <taxon>Bugulidae</taxon>
        <taxon>Bugula</taxon>
    </lineage>
</organism>
<dbReference type="PANTHER" id="PTHR19325:SF575">
    <property type="entry name" value="LOCOMOTION-RELATED PROTEIN HIKARU GENKI"/>
    <property type="match status" value="1"/>
</dbReference>
<sequence>MSLPYCSFFIAVTLFLVNGINSKYIITDPNKRYEHLSTINYECITGFAISKMTSATTAVLLKCIDGQWDSPPLTCYAKCHYLDKADYQCTPGYQVNSGIEGDTRVILEYSFTCGANNDWKDAHSPQQCVKQSCGDPGAGENLESRVGREFLYKDTVDYICQRGYNYNGIHCRDPGSGRNVIRVGSDYGYDSVVAYTCLPQHVLIGGGLEQLAIRCTSQGTWNGTTPSCEPAEIASDFTVRVVKPYAVEAQWIMSEKYDGILTTFSVEFVGHPGYKPESNATAVLYNNNTTSQLNEHSQTIRKTLSDAGLYKFFIFTRAEHIYEFKLHSTTQVSTEPWPPTRLPLTIYTGGGAPFLGSVQERNLPNIIPVTELPNLRRRPLAIAQSTTT</sequence>
<evidence type="ECO:0000313" key="8">
    <source>
        <dbReference type="EMBL" id="KAF6039197.1"/>
    </source>
</evidence>
<comment type="caution">
    <text evidence="8">The sequence shown here is derived from an EMBL/GenBank/DDBJ whole genome shotgun (WGS) entry which is preliminary data.</text>
</comment>
<keyword evidence="4" id="KW-0325">Glycoprotein</keyword>
<dbReference type="Proteomes" id="UP000593567">
    <property type="component" value="Unassembled WGS sequence"/>
</dbReference>
<comment type="caution">
    <text evidence="5">Lacks conserved residue(s) required for the propagation of feature annotation.</text>
</comment>
<dbReference type="PROSITE" id="PS50923">
    <property type="entry name" value="SUSHI"/>
    <property type="match status" value="2"/>
</dbReference>
<keyword evidence="1 5" id="KW-0768">Sushi</keyword>
<evidence type="ECO:0000259" key="7">
    <source>
        <dbReference type="PROSITE" id="PS50923"/>
    </source>
</evidence>
<evidence type="ECO:0000256" key="4">
    <source>
        <dbReference type="ARBA" id="ARBA00023180"/>
    </source>
</evidence>